<evidence type="ECO:0000313" key="2">
    <source>
        <dbReference type="Proteomes" id="UP000805193"/>
    </source>
</evidence>
<organism evidence="1 2">
    <name type="scientific">Ixodes persulcatus</name>
    <name type="common">Taiga tick</name>
    <dbReference type="NCBI Taxonomy" id="34615"/>
    <lineage>
        <taxon>Eukaryota</taxon>
        <taxon>Metazoa</taxon>
        <taxon>Ecdysozoa</taxon>
        <taxon>Arthropoda</taxon>
        <taxon>Chelicerata</taxon>
        <taxon>Arachnida</taxon>
        <taxon>Acari</taxon>
        <taxon>Parasitiformes</taxon>
        <taxon>Ixodida</taxon>
        <taxon>Ixodoidea</taxon>
        <taxon>Ixodidae</taxon>
        <taxon>Ixodinae</taxon>
        <taxon>Ixodes</taxon>
    </lineage>
</organism>
<dbReference type="EMBL" id="JABSTQ010010006">
    <property type="protein sequence ID" value="KAG0424178.1"/>
    <property type="molecule type" value="Genomic_DNA"/>
</dbReference>
<gene>
    <name evidence="1" type="ORF">HPB47_000069</name>
</gene>
<evidence type="ECO:0000313" key="1">
    <source>
        <dbReference type="EMBL" id="KAG0424178.1"/>
    </source>
</evidence>
<proteinExistence type="predicted"/>
<name>A0AC60PSS0_IXOPE</name>
<protein>
    <submittedName>
        <fullName evidence="1">Uncharacterized protein</fullName>
    </submittedName>
</protein>
<accession>A0AC60PSS0</accession>
<comment type="caution">
    <text evidence="1">The sequence shown here is derived from an EMBL/GenBank/DDBJ whole genome shotgun (WGS) entry which is preliminary data.</text>
</comment>
<reference evidence="1 2" key="1">
    <citation type="journal article" date="2020" name="Cell">
        <title>Large-Scale Comparative Analyses of Tick Genomes Elucidate Their Genetic Diversity and Vector Capacities.</title>
        <authorList>
            <consortium name="Tick Genome and Microbiome Consortium (TIGMIC)"/>
            <person name="Jia N."/>
            <person name="Wang J."/>
            <person name="Shi W."/>
            <person name="Du L."/>
            <person name="Sun Y."/>
            <person name="Zhan W."/>
            <person name="Jiang J.F."/>
            <person name="Wang Q."/>
            <person name="Zhang B."/>
            <person name="Ji P."/>
            <person name="Bell-Sakyi L."/>
            <person name="Cui X.M."/>
            <person name="Yuan T.T."/>
            <person name="Jiang B.G."/>
            <person name="Yang W.F."/>
            <person name="Lam T.T."/>
            <person name="Chang Q.C."/>
            <person name="Ding S.J."/>
            <person name="Wang X.J."/>
            <person name="Zhu J.G."/>
            <person name="Ruan X.D."/>
            <person name="Zhao L."/>
            <person name="Wei J.T."/>
            <person name="Ye R.Z."/>
            <person name="Que T.C."/>
            <person name="Du C.H."/>
            <person name="Zhou Y.H."/>
            <person name="Cheng J.X."/>
            <person name="Dai P.F."/>
            <person name="Guo W.B."/>
            <person name="Han X.H."/>
            <person name="Huang E.J."/>
            <person name="Li L.F."/>
            <person name="Wei W."/>
            <person name="Gao Y.C."/>
            <person name="Liu J.Z."/>
            <person name="Shao H.Z."/>
            <person name="Wang X."/>
            <person name="Wang C.C."/>
            <person name="Yang T.C."/>
            <person name="Huo Q.B."/>
            <person name="Li W."/>
            <person name="Chen H.Y."/>
            <person name="Chen S.E."/>
            <person name="Zhou L.G."/>
            <person name="Ni X.B."/>
            <person name="Tian J.H."/>
            <person name="Sheng Y."/>
            <person name="Liu T."/>
            <person name="Pan Y.S."/>
            <person name="Xia L.Y."/>
            <person name="Li J."/>
            <person name="Zhao F."/>
            <person name="Cao W.C."/>
        </authorList>
    </citation>
    <scope>NUCLEOTIDE SEQUENCE [LARGE SCALE GENOMIC DNA]</scope>
    <source>
        <strain evidence="1">Iper-2018</strain>
    </source>
</reference>
<keyword evidence="2" id="KW-1185">Reference proteome</keyword>
<sequence length="268" mass="29210">MSPPKAAGSQKRCSEPRGVVVENRAALVPNNEDTTTHSQSSMNVIFGRRRVDRRAEGRWLPFFALWDTEEGARRRQRRAAQVAQRAGTPSVFLVAADRLGSSVLRRRALGAARCVPTAKTAALMQAKLQRAALAAVLLTVVYLPTALGAIECYVCNSKDTPECVDKPDASHLKNCSEMEKGSMYTACRKMDINVDFPVNGLPEQKRVVRQCAVVGEPDRPCYYKAGFGGRVNVCHCFDNKCNGADLPGLAGAALLALPLLIFLQRGHL</sequence>
<dbReference type="Proteomes" id="UP000805193">
    <property type="component" value="Unassembled WGS sequence"/>
</dbReference>